<evidence type="ECO:0000256" key="1">
    <source>
        <dbReference type="ARBA" id="ARBA00010688"/>
    </source>
</evidence>
<dbReference type="EMBL" id="FNGV01000001">
    <property type="protein sequence ID" value="SDL36692.1"/>
    <property type="molecule type" value="Genomic_DNA"/>
</dbReference>
<dbReference type="FunFam" id="3.40.1190.20:FF:000001">
    <property type="entry name" value="Phosphofructokinase"/>
    <property type="match status" value="1"/>
</dbReference>
<dbReference type="InterPro" id="IPR017583">
    <property type="entry name" value="Tagatose/fructose_Pkinase"/>
</dbReference>
<dbReference type="OrthoDB" id="9801219at2"/>
<dbReference type="PANTHER" id="PTHR46566:SF2">
    <property type="entry name" value="ATP-DEPENDENT 6-PHOSPHOFRUCTOKINASE ISOZYME 2"/>
    <property type="match status" value="1"/>
</dbReference>
<dbReference type="SUPFAM" id="SSF53613">
    <property type="entry name" value="Ribokinase-like"/>
    <property type="match status" value="1"/>
</dbReference>
<evidence type="ECO:0000256" key="5">
    <source>
        <dbReference type="ARBA" id="ARBA00022840"/>
    </source>
</evidence>
<evidence type="ECO:0000259" key="7">
    <source>
        <dbReference type="Pfam" id="PF00294"/>
    </source>
</evidence>
<comment type="similarity">
    <text evidence="1">Belongs to the carbohydrate kinase PfkB family.</text>
</comment>
<keyword evidence="2 6" id="KW-0808">Transferase</keyword>
<reference evidence="8 9" key="1">
    <citation type="submission" date="2016-10" db="EMBL/GenBank/DDBJ databases">
        <authorList>
            <person name="de Groot N.N."/>
        </authorList>
    </citation>
    <scope>NUCLEOTIDE SEQUENCE [LARGE SCALE GENOMIC DNA]</scope>
    <source>
        <strain evidence="8 9">DSM 19886</strain>
    </source>
</reference>
<dbReference type="InterPro" id="IPR029056">
    <property type="entry name" value="Ribokinase-like"/>
</dbReference>
<dbReference type="GO" id="GO:0005524">
    <property type="term" value="F:ATP binding"/>
    <property type="evidence" value="ECO:0007669"/>
    <property type="project" value="UniProtKB-KW"/>
</dbReference>
<dbReference type="AlphaFoldDB" id="A0A1G9JHB6"/>
<evidence type="ECO:0000256" key="2">
    <source>
        <dbReference type="ARBA" id="ARBA00022679"/>
    </source>
</evidence>
<dbReference type="RefSeq" id="WP_089884994.1">
    <property type="nucleotide sequence ID" value="NZ_FNGV01000001.1"/>
</dbReference>
<evidence type="ECO:0000256" key="6">
    <source>
        <dbReference type="PIRNR" id="PIRNR000535"/>
    </source>
</evidence>
<gene>
    <name evidence="8" type="ORF">SAMN04488514_101548</name>
</gene>
<dbReference type="PANTHER" id="PTHR46566">
    <property type="entry name" value="1-PHOSPHOFRUCTOKINASE-RELATED"/>
    <property type="match status" value="1"/>
</dbReference>
<dbReference type="STRING" id="192904.SAMN04488514_101548"/>
<keyword evidence="4 8" id="KW-0418">Kinase</keyword>
<accession>A0A1G9JHB6</accession>
<name>A0A1G9JHB6_9FLAO</name>
<dbReference type="GO" id="GO:0005829">
    <property type="term" value="C:cytosol"/>
    <property type="evidence" value="ECO:0007669"/>
    <property type="project" value="TreeGrafter"/>
</dbReference>
<feature type="domain" description="Carbohydrate kinase PfkB" evidence="7">
    <location>
        <begin position="19"/>
        <end position="297"/>
    </location>
</feature>
<dbReference type="GO" id="GO:0003872">
    <property type="term" value="F:6-phosphofructokinase activity"/>
    <property type="evidence" value="ECO:0007669"/>
    <property type="project" value="TreeGrafter"/>
</dbReference>
<dbReference type="NCBIfam" id="TIGR03168">
    <property type="entry name" value="1-PFK"/>
    <property type="match status" value="1"/>
</dbReference>
<dbReference type="CDD" id="cd01164">
    <property type="entry name" value="FruK_PfkB_like"/>
    <property type="match status" value="1"/>
</dbReference>
<keyword evidence="5" id="KW-0067">ATP-binding</keyword>
<dbReference type="PROSITE" id="PS00583">
    <property type="entry name" value="PFKB_KINASES_1"/>
    <property type="match status" value="1"/>
</dbReference>
<dbReference type="Gene3D" id="3.40.1190.20">
    <property type="match status" value="1"/>
</dbReference>
<dbReference type="Proteomes" id="UP000199440">
    <property type="component" value="Unassembled WGS sequence"/>
</dbReference>
<protein>
    <submittedName>
        <fullName evidence="8">6-phosphofructokinase 2</fullName>
    </submittedName>
</protein>
<dbReference type="InterPro" id="IPR011611">
    <property type="entry name" value="PfkB_dom"/>
</dbReference>
<dbReference type="Pfam" id="PF00294">
    <property type="entry name" value="PfkB"/>
    <property type="match status" value="1"/>
</dbReference>
<sequence length="317" mass="34405">MARIITLTVNPAIDKSTAVAGIVPNTKLRCTEPTYDAGGGGINVSRAIHKLGGTSLCTYFAGGPSGDYLKQLLNEQNIEQAVVSIAGWTRENLAVTDTTTNQQYRFGMPGPPIREIEWQSALKQLEIQLNKGDYLVASGKLPPQIPEDFYEKVSHIAEKKEARFILDTSGEALMKASKSKIYMLKPNLAELGALCGVSSITDLELKPLTKQFLKNHDCEILVVSLGPKGALLVTKNETVHVPAPVVHQKSTIGAGDSMVAGMVMSLIWGKPLSDMVRYGVACGTAATMHHGTQLCIKEDADKLYEWIKEQNPILETN</sequence>
<evidence type="ECO:0000256" key="3">
    <source>
        <dbReference type="ARBA" id="ARBA00022741"/>
    </source>
</evidence>
<dbReference type="PIRSF" id="PIRSF000535">
    <property type="entry name" value="1PFK/6PFK/LacC"/>
    <property type="match status" value="1"/>
</dbReference>
<proteinExistence type="inferred from homology"/>
<dbReference type="InterPro" id="IPR002173">
    <property type="entry name" value="Carboh/pur_kinase_PfkB_CS"/>
</dbReference>
<keyword evidence="3" id="KW-0547">Nucleotide-binding</keyword>
<keyword evidence="9" id="KW-1185">Reference proteome</keyword>
<dbReference type="PROSITE" id="PS00584">
    <property type="entry name" value="PFKB_KINASES_2"/>
    <property type="match status" value="1"/>
</dbReference>
<evidence type="ECO:0000313" key="9">
    <source>
        <dbReference type="Proteomes" id="UP000199440"/>
    </source>
</evidence>
<organism evidence="8 9">
    <name type="scientific">Kriegella aquimaris</name>
    <dbReference type="NCBI Taxonomy" id="192904"/>
    <lineage>
        <taxon>Bacteria</taxon>
        <taxon>Pseudomonadati</taxon>
        <taxon>Bacteroidota</taxon>
        <taxon>Flavobacteriia</taxon>
        <taxon>Flavobacteriales</taxon>
        <taxon>Flavobacteriaceae</taxon>
        <taxon>Kriegella</taxon>
    </lineage>
</organism>
<evidence type="ECO:0000313" key="8">
    <source>
        <dbReference type="EMBL" id="SDL36692.1"/>
    </source>
</evidence>
<evidence type="ECO:0000256" key="4">
    <source>
        <dbReference type="ARBA" id="ARBA00022777"/>
    </source>
</evidence>